<feature type="non-terminal residue" evidence="1">
    <location>
        <position position="1"/>
    </location>
</feature>
<dbReference type="RefSeq" id="WP_349267214.1">
    <property type="nucleotide sequence ID" value="NZ_FOMI01000021.1"/>
</dbReference>
<evidence type="ECO:0008006" key="3">
    <source>
        <dbReference type="Google" id="ProtNLM"/>
    </source>
</evidence>
<sequence>IYKPVLVCLLLIFLRKIAAHKLRTIIIRDRCSQFEKMTIREILNTTKHRPWKIPTDNWKFYQEWNNAIFLHYQVELTELKKFVPQELEIDLFEEKPWISVVAFTMEKIRPKNLPSFSPISDFDEINIRTYVKSKNKTGVYFLSIEGGKSLSCKVAKGISELPYRFSNIERTDIKYQSQNSEFKDKLNIEFKIGNELTEKMELDKWLTERYALFQDTDDSINEFEIHHLEWSINEIDIQKLELNYQRFEKLINERPSKTHYSKGVKVLAWGKIKNKKTGYNNV</sequence>
<dbReference type="EMBL" id="FOMI01000021">
    <property type="protein sequence ID" value="SFD43790.1"/>
    <property type="molecule type" value="Genomic_DNA"/>
</dbReference>
<organism evidence="1 2">
    <name type="scientific">Algibacter pectinivorans</name>
    <dbReference type="NCBI Taxonomy" id="870482"/>
    <lineage>
        <taxon>Bacteria</taxon>
        <taxon>Pseudomonadati</taxon>
        <taxon>Bacteroidota</taxon>
        <taxon>Flavobacteriia</taxon>
        <taxon>Flavobacteriales</taxon>
        <taxon>Flavobacteriaceae</taxon>
        <taxon>Algibacter</taxon>
    </lineage>
</organism>
<gene>
    <name evidence="1" type="ORF">SAMN04487987_1211</name>
</gene>
<evidence type="ECO:0000313" key="1">
    <source>
        <dbReference type="EMBL" id="SFD43790.1"/>
    </source>
</evidence>
<dbReference type="InterPro" id="IPR023375">
    <property type="entry name" value="ADC_dom_sf"/>
</dbReference>
<dbReference type="AlphaFoldDB" id="A0A1I1SL71"/>
<dbReference type="Proteomes" id="UP000199439">
    <property type="component" value="Unassembled WGS sequence"/>
</dbReference>
<protein>
    <recommendedName>
        <fullName evidence="3">DUF2071 domain-containing protein</fullName>
    </recommendedName>
</protein>
<evidence type="ECO:0000313" key="2">
    <source>
        <dbReference type="Proteomes" id="UP000199439"/>
    </source>
</evidence>
<dbReference type="PANTHER" id="PTHR39186:SF1">
    <property type="entry name" value="DUF2071 DOMAIN-CONTAINING PROTEIN"/>
    <property type="match status" value="1"/>
</dbReference>
<name>A0A1I1SL71_9FLAO</name>
<dbReference type="PANTHER" id="PTHR39186">
    <property type="entry name" value="DUF2071 FAMILY PROTEIN"/>
    <property type="match status" value="1"/>
</dbReference>
<keyword evidence="2" id="KW-1185">Reference proteome</keyword>
<proteinExistence type="predicted"/>
<reference evidence="2" key="1">
    <citation type="submission" date="2016-10" db="EMBL/GenBank/DDBJ databases">
        <authorList>
            <person name="Varghese N."/>
            <person name="Submissions S."/>
        </authorList>
    </citation>
    <scope>NUCLEOTIDE SEQUENCE [LARGE SCALE GENOMIC DNA]</scope>
    <source>
        <strain evidence="2">DSM 25730</strain>
    </source>
</reference>
<accession>A0A1I1SL71</accession>
<dbReference type="SUPFAM" id="SSF160104">
    <property type="entry name" value="Acetoacetate decarboxylase-like"/>
    <property type="match status" value="1"/>
</dbReference>
<dbReference type="InterPro" id="IPR018644">
    <property type="entry name" value="DUF2071"/>
</dbReference>
<dbReference type="Pfam" id="PF09844">
    <property type="entry name" value="DUF2071"/>
    <property type="match status" value="1"/>
</dbReference>